<evidence type="ECO:0000256" key="1">
    <source>
        <dbReference type="ARBA" id="ARBA00038420"/>
    </source>
</evidence>
<dbReference type="InterPro" id="IPR036779">
    <property type="entry name" value="LysM_dom_sf"/>
</dbReference>
<dbReference type="InterPro" id="IPR016047">
    <property type="entry name" value="M23ase_b-sheet_dom"/>
</dbReference>
<dbReference type="EMBL" id="SPIA01000003">
    <property type="protein sequence ID" value="TFH67421.1"/>
    <property type="molecule type" value="Genomic_DNA"/>
</dbReference>
<dbReference type="GO" id="GO:0032153">
    <property type="term" value="C:cell division site"/>
    <property type="evidence" value="ECO:0007669"/>
    <property type="project" value="TreeGrafter"/>
</dbReference>
<evidence type="ECO:0000313" key="4">
    <source>
        <dbReference type="EMBL" id="TFH67421.1"/>
    </source>
</evidence>
<sequence>MRQSLLALVVALWLVACAAPERAAPISTLPQPPSQRLQHHWVAAGETLYAIAWRYGLDYRELARINGLREPYRLQRNTKLWLSAAAAPAAATGHTAVVKAAPPTPAVLAERVYNQQWQWPASGRIEQGFSPTDHHQGLSLAGAPGRAVKPAAAGVVVYAGAGLRGYGKLIIVKHNELLLSAYAHNAVLEVAEGAVVNAATVLAKAGDSGRVYFEIRRDGKPIDPLDFLPVR</sequence>
<dbReference type="PANTHER" id="PTHR21666:SF263">
    <property type="entry name" value="MUREIN HYDROLASE ACTIVATOR NLPD"/>
    <property type="match status" value="1"/>
</dbReference>
<dbReference type="GO" id="GO:0004222">
    <property type="term" value="F:metalloendopeptidase activity"/>
    <property type="evidence" value="ECO:0007669"/>
    <property type="project" value="TreeGrafter"/>
</dbReference>
<keyword evidence="5" id="KW-1185">Reference proteome</keyword>
<dbReference type="PANTHER" id="PTHR21666">
    <property type="entry name" value="PEPTIDASE-RELATED"/>
    <property type="match status" value="1"/>
</dbReference>
<dbReference type="InterPro" id="IPR011055">
    <property type="entry name" value="Dup_hybrid_motif"/>
</dbReference>
<dbReference type="Proteomes" id="UP000298133">
    <property type="component" value="Unassembled WGS sequence"/>
</dbReference>
<evidence type="ECO:0000313" key="5">
    <source>
        <dbReference type="Proteomes" id="UP000298133"/>
    </source>
</evidence>
<dbReference type="SUPFAM" id="SSF51261">
    <property type="entry name" value="Duplicated hybrid motif"/>
    <property type="match status" value="1"/>
</dbReference>
<dbReference type="PROSITE" id="PS51257">
    <property type="entry name" value="PROKAR_LIPOPROTEIN"/>
    <property type="match status" value="1"/>
</dbReference>
<dbReference type="InterPro" id="IPR018392">
    <property type="entry name" value="LysM"/>
</dbReference>
<accession>A0A4Y8UGZ3</accession>
<keyword evidence="2" id="KW-0732">Signal</keyword>
<dbReference type="CDD" id="cd12797">
    <property type="entry name" value="M23_peptidase"/>
    <property type="match status" value="1"/>
</dbReference>
<gene>
    <name evidence="4" type="ORF">E3W66_07985</name>
</gene>
<feature type="signal peptide" evidence="2">
    <location>
        <begin position="1"/>
        <end position="18"/>
    </location>
</feature>
<comment type="similarity">
    <text evidence="1">Belongs to the E.coli NlpD/Haemophilus LppB family.</text>
</comment>
<evidence type="ECO:0000259" key="3">
    <source>
        <dbReference type="PROSITE" id="PS51782"/>
    </source>
</evidence>
<dbReference type="Gene3D" id="2.70.70.10">
    <property type="entry name" value="Glucose Permease (Domain IIA)"/>
    <property type="match status" value="1"/>
</dbReference>
<dbReference type="GO" id="GO:0009279">
    <property type="term" value="C:cell outer membrane"/>
    <property type="evidence" value="ECO:0007669"/>
    <property type="project" value="TreeGrafter"/>
</dbReference>
<protein>
    <submittedName>
        <fullName evidence="4">LysM peptidoglycan-binding domain-containing protein</fullName>
    </submittedName>
</protein>
<dbReference type="SMART" id="SM00257">
    <property type="entry name" value="LysM"/>
    <property type="match status" value="1"/>
</dbReference>
<proteinExistence type="inferred from homology"/>
<dbReference type="InterPro" id="IPR050570">
    <property type="entry name" value="Cell_wall_metabolism_enzyme"/>
</dbReference>
<dbReference type="CDD" id="cd00118">
    <property type="entry name" value="LysM"/>
    <property type="match status" value="1"/>
</dbReference>
<reference evidence="4 5" key="1">
    <citation type="submission" date="2019-03" db="EMBL/GenBank/DDBJ databases">
        <title>Draft genome of Gammaproteobacteria bacterium LSUCC0057, a member of the SAR92 clade.</title>
        <authorList>
            <person name="Lanclos V.C."/>
            <person name="Doiron C."/>
            <person name="Henson M.W."/>
            <person name="Thrash J.C."/>
        </authorList>
    </citation>
    <scope>NUCLEOTIDE SEQUENCE [LARGE SCALE GENOMIC DNA]</scope>
    <source>
        <strain evidence="4 5">LSUCC0057</strain>
    </source>
</reference>
<dbReference type="PROSITE" id="PS51782">
    <property type="entry name" value="LYSM"/>
    <property type="match status" value="1"/>
</dbReference>
<dbReference type="Gene3D" id="3.10.350.10">
    <property type="entry name" value="LysM domain"/>
    <property type="match status" value="1"/>
</dbReference>
<name>A0A4Y8UGZ3_9GAMM</name>
<organism evidence="4 5">
    <name type="scientific">Gammaproteobacteria bacterium LSUCC0057</name>
    <dbReference type="NCBI Taxonomy" id="2559237"/>
    <lineage>
        <taxon>Bacteria</taxon>
        <taxon>Pseudomonadati</taxon>
        <taxon>Pseudomonadota</taxon>
        <taxon>Gammaproteobacteria</taxon>
        <taxon>Cellvibrionales</taxon>
        <taxon>Porticoccaceae</taxon>
        <taxon>SAR92 clade</taxon>
    </lineage>
</organism>
<feature type="chain" id="PRO_5021341203" evidence="2">
    <location>
        <begin position="19"/>
        <end position="231"/>
    </location>
</feature>
<dbReference type="OrthoDB" id="9795421at2"/>
<dbReference type="AlphaFoldDB" id="A0A4Y8UGZ3"/>
<comment type="caution">
    <text evidence="4">The sequence shown here is derived from an EMBL/GenBank/DDBJ whole genome shotgun (WGS) entry which is preliminary data.</text>
</comment>
<evidence type="ECO:0000256" key="2">
    <source>
        <dbReference type="SAM" id="SignalP"/>
    </source>
</evidence>
<dbReference type="Pfam" id="PF01476">
    <property type="entry name" value="LysM"/>
    <property type="match status" value="1"/>
</dbReference>
<feature type="domain" description="LysM" evidence="3">
    <location>
        <begin position="38"/>
        <end position="82"/>
    </location>
</feature>
<dbReference type="Pfam" id="PF01551">
    <property type="entry name" value="Peptidase_M23"/>
    <property type="match status" value="1"/>
</dbReference>